<comment type="similarity">
    <text evidence="1 2">Belongs to the phD/YefM antitoxin family.</text>
</comment>
<name>A0A238XSB2_9PSEU</name>
<dbReference type="EMBL" id="FZNW01000012">
    <property type="protein sequence ID" value="SNR61885.1"/>
    <property type="molecule type" value="Genomic_DNA"/>
</dbReference>
<dbReference type="InterPro" id="IPR006442">
    <property type="entry name" value="Antitoxin_Phd/YefM"/>
</dbReference>
<keyword evidence="4" id="KW-1185">Reference proteome</keyword>
<dbReference type="NCBIfam" id="TIGR01552">
    <property type="entry name" value="phd_fam"/>
    <property type="match status" value="1"/>
</dbReference>
<dbReference type="Proteomes" id="UP000198348">
    <property type="component" value="Unassembled WGS sequence"/>
</dbReference>
<organism evidence="3 4">
    <name type="scientific">Haloechinothrix alba</name>
    <dbReference type="NCBI Taxonomy" id="664784"/>
    <lineage>
        <taxon>Bacteria</taxon>
        <taxon>Bacillati</taxon>
        <taxon>Actinomycetota</taxon>
        <taxon>Actinomycetes</taxon>
        <taxon>Pseudonocardiales</taxon>
        <taxon>Pseudonocardiaceae</taxon>
        <taxon>Haloechinothrix</taxon>
    </lineage>
</organism>
<dbReference type="AlphaFoldDB" id="A0A238XSB2"/>
<accession>A0A238XSB2</accession>
<protein>
    <recommendedName>
        <fullName evidence="2">Antitoxin</fullName>
    </recommendedName>
</protein>
<reference evidence="3 4" key="1">
    <citation type="submission" date="2017-06" db="EMBL/GenBank/DDBJ databases">
        <authorList>
            <person name="Kim H.J."/>
            <person name="Triplett B.A."/>
        </authorList>
    </citation>
    <scope>NUCLEOTIDE SEQUENCE [LARGE SCALE GENOMIC DNA]</scope>
    <source>
        <strain evidence="3 4">DSM 45207</strain>
    </source>
</reference>
<evidence type="ECO:0000256" key="1">
    <source>
        <dbReference type="ARBA" id="ARBA00009981"/>
    </source>
</evidence>
<evidence type="ECO:0000313" key="4">
    <source>
        <dbReference type="Proteomes" id="UP000198348"/>
    </source>
</evidence>
<dbReference type="Gene3D" id="3.40.1620.10">
    <property type="entry name" value="YefM-like domain"/>
    <property type="match status" value="1"/>
</dbReference>
<gene>
    <name evidence="3" type="ORF">SAMN06265360_11255</name>
</gene>
<evidence type="ECO:0000256" key="2">
    <source>
        <dbReference type="RuleBase" id="RU362080"/>
    </source>
</evidence>
<dbReference type="SUPFAM" id="SSF143120">
    <property type="entry name" value="YefM-like"/>
    <property type="match status" value="1"/>
</dbReference>
<dbReference type="InterPro" id="IPR036165">
    <property type="entry name" value="YefM-like_sf"/>
</dbReference>
<evidence type="ECO:0000313" key="3">
    <source>
        <dbReference type="EMBL" id="SNR61885.1"/>
    </source>
</evidence>
<sequence length="114" mass="12706">MLSVVYIPVTLYVMGMSDTPTDPASGVVEVPVTEARNKLADLVDAVAHDDRFVYLTRRGERVAALMPADIAANYEHMEDEYWARRAAEAKDRIAAGEDEVISWDQYLAESEGTR</sequence>
<comment type="function">
    <text evidence="2">Antitoxin component of a type II toxin-antitoxin (TA) system.</text>
</comment>
<proteinExistence type="inferred from homology"/>
<dbReference type="Pfam" id="PF02604">
    <property type="entry name" value="PhdYeFM_antitox"/>
    <property type="match status" value="1"/>
</dbReference>